<evidence type="ECO:0000313" key="2">
    <source>
        <dbReference type="EMBL" id="KZT57834.1"/>
    </source>
</evidence>
<protein>
    <submittedName>
        <fullName evidence="2">Uncharacterized protein</fullName>
    </submittedName>
</protein>
<dbReference type="EMBL" id="KV423958">
    <property type="protein sequence ID" value="KZT57834.1"/>
    <property type="molecule type" value="Genomic_DNA"/>
</dbReference>
<proteinExistence type="predicted"/>
<dbReference type="InParanoid" id="A0A165GAU5"/>
<accession>A0A165GAU5</accession>
<gene>
    <name evidence="2" type="ORF">CALCODRAFT_495660</name>
</gene>
<feature type="compositionally biased region" description="Low complexity" evidence="1">
    <location>
        <begin position="179"/>
        <end position="201"/>
    </location>
</feature>
<evidence type="ECO:0000313" key="3">
    <source>
        <dbReference type="Proteomes" id="UP000076842"/>
    </source>
</evidence>
<evidence type="ECO:0000256" key="1">
    <source>
        <dbReference type="SAM" id="MobiDB-lite"/>
    </source>
</evidence>
<feature type="region of interest" description="Disordered" evidence="1">
    <location>
        <begin position="148"/>
        <end position="209"/>
    </location>
</feature>
<keyword evidence="3" id="KW-1185">Reference proteome</keyword>
<feature type="region of interest" description="Disordered" evidence="1">
    <location>
        <begin position="22"/>
        <end position="51"/>
    </location>
</feature>
<reference evidence="2 3" key="1">
    <citation type="journal article" date="2016" name="Mol. Biol. Evol.">
        <title>Comparative Genomics of Early-Diverging Mushroom-Forming Fungi Provides Insights into the Origins of Lignocellulose Decay Capabilities.</title>
        <authorList>
            <person name="Nagy L.G."/>
            <person name="Riley R."/>
            <person name="Tritt A."/>
            <person name="Adam C."/>
            <person name="Daum C."/>
            <person name="Floudas D."/>
            <person name="Sun H."/>
            <person name="Yadav J.S."/>
            <person name="Pangilinan J."/>
            <person name="Larsson K.H."/>
            <person name="Matsuura K."/>
            <person name="Barry K."/>
            <person name="Labutti K."/>
            <person name="Kuo R."/>
            <person name="Ohm R.A."/>
            <person name="Bhattacharya S.S."/>
            <person name="Shirouzu T."/>
            <person name="Yoshinaga Y."/>
            <person name="Martin F.M."/>
            <person name="Grigoriev I.V."/>
            <person name="Hibbett D.S."/>
        </authorList>
    </citation>
    <scope>NUCLEOTIDE SEQUENCE [LARGE SCALE GENOMIC DNA]</scope>
    <source>
        <strain evidence="2 3">HHB12733</strain>
    </source>
</reference>
<dbReference type="AlphaFoldDB" id="A0A165GAU5"/>
<sequence length="253" mass="27712">MPYPGYVYQGYWLPHPGAITPFTPRRSNQPPAYSADTPPRQPVAPHGQQPHSYMPWIQPVHHMFPATPPGGHEQYLRPRQGRSNVPGSTTHPVDLPASFVQSQAGLIPVWGEHVINQYFAENPQVFDPRRGVFGGQVAQGPLGIAMPQTPQSATPNRGMFDPNGMAQPKRFAQHERTDTNQSFTSTSSFNSGTHAPSDGSPPRMPGGPPPAYGMHPVYAYGYSYPPPPVPYVSQRPSMPGDAQAYLQFHEGGR</sequence>
<organism evidence="2 3">
    <name type="scientific">Calocera cornea HHB12733</name>
    <dbReference type="NCBI Taxonomy" id="1353952"/>
    <lineage>
        <taxon>Eukaryota</taxon>
        <taxon>Fungi</taxon>
        <taxon>Dikarya</taxon>
        <taxon>Basidiomycota</taxon>
        <taxon>Agaricomycotina</taxon>
        <taxon>Dacrymycetes</taxon>
        <taxon>Dacrymycetales</taxon>
        <taxon>Dacrymycetaceae</taxon>
        <taxon>Calocera</taxon>
    </lineage>
</organism>
<dbReference type="Proteomes" id="UP000076842">
    <property type="component" value="Unassembled WGS sequence"/>
</dbReference>
<name>A0A165GAU5_9BASI</name>